<gene>
    <name evidence="4" type="ORF">E3N88_07499</name>
</gene>
<evidence type="ECO:0000256" key="2">
    <source>
        <dbReference type="ARBA" id="ARBA00022741"/>
    </source>
</evidence>
<keyword evidence="3" id="KW-0067">ATP-binding</keyword>
<dbReference type="InterPro" id="IPR043129">
    <property type="entry name" value="ATPase_NBD"/>
</dbReference>
<evidence type="ECO:0000313" key="5">
    <source>
        <dbReference type="Proteomes" id="UP000326396"/>
    </source>
</evidence>
<dbReference type="AlphaFoldDB" id="A0A5N6PRP3"/>
<dbReference type="Gene3D" id="3.90.640.10">
    <property type="entry name" value="Actin, Chain A, domain 4"/>
    <property type="match status" value="1"/>
</dbReference>
<dbReference type="PANTHER" id="PTHR19375">
    <property type="entry name" value="HEAT SHOCK PROTEIN 70KDA"/>
    <property type="match status" value="1"/>
</dbReference>
<dbReference type="InterPro" id="IPR029047">
    <property type="entry name" value="HSP70_peptide-bd_sf"/>
</dbReference>
<keyword evidence="5" id="KW-1185">Reference proteome</keyword>
<sequence>MGENKKLSPEEISSMILKKLKEAAEAYLGTTVTDAVITIPAYFTVMRLISEPTAAANQPQHKNVLVFDLGAGTFDVSLLTINRNRAISVKAVGGEDFDKAMVDHCVKEFKKRHKKDISKNARAMGRLKVACEKAKRDLSSTTQTSIVVDCLYDGTDFSKKFTRAKFEELNAGLFKKCIEHVENCLKDEAVAYGAAVLAANLSGSDIESVRDLVLLDVTPLSLGTCTEGRYMSVIITRNSPVPTAKEDIYVTSVDNQASVRVGVYQGEFDEVKDNIFLDEFRPHGIPPAPAGEQKMKVCFSIDANGILDVSTELLSNGNKWSMVIAGSGNVSKDDIEKMLKRIEV</sequence>
<dbReference type="OrthoDB" id="3789372at2759"/>
<accession>A0A5N6PRP3</accession>
<evidence type="ECO:0000313" key="4">
    <source>
        <dbReference type="EMBL" id="KAD6796603.1"/>
    </source>
</evidence>
<dbReference type="InterPro" id="IPR013126">
    <property type="entry name" value="Hsp_70_fam"/>
</dbReference>
<proteinExistence type="inferred from homology"/>
<reference evidence="4 5" key="1">
    <citation type="submission" date="2019-05" db="EMBL/GenBank/DDBJ databases">
        <title>Mikania micrantha, genome provides insights into the molecular mechanism of rapid growth.</title>
        <authorList>
            <person name="Liu B."/>
        </authorList>
    </citation>
    <scope>NUCLEOTIDE SEQUENCE [LARGE SCALE GENOMIC DNA]</scope>
    <source>
        <strain evidence="4">NLD-2019</strain>
        <tissue evidence="4">Leaf</tissue>
    </source>
</reference>
<dbReference type="FunFam" id="3.30.420.40:FF:000028">
    <property type="entry name" value="heat shock 70 kDa protein-like"/>
    <property type="match status" value="1"/>
</dbReference>
<dbReference type="Gene3D" id="3.30.420.40">
    <property type="match status" value="3"/>
</dbReference>
<dbReference type="SUPFAM" id="SSF100920">
    <property type="entry name" value="Heat shock protein 70kD (HSP70), peptide-binding domain"/>
    <property type="match status" value="1"/>
</dbReference>
<evidence type="ECO:0008006" key="6">
    <source>
        <dbReference type="Google" id="ProtNLM"/>
    </source>
</evidence>
<dbReference type="FunFam" id="3.90.640.10:FF:000002">
    <property type="entry name" value="Heat shock 70 kDa"/>
    <property type="match status" value="1"/>
</dbReference>
<dbReference type="GO" id="GO:0140662">
    <property type="term" value="F:ATP-dependent protein folding chaperone"/>
    <property type="evidence" value="ECO:0007669"/>
    <property type="project" value="InterPro"/>
</dbReference>
<dbReference type="Pfam" id="PF00012">
    <property type="entry name" value="HSP70"/>
    <property type="match status" value="1"/>
</dbReference>
<keyword evidence="2" id="KW-0547">Nucleotide-binding</keyword>
<evidence type="ECO:0000256" key="3">
    <source>
        <dbReference type="ARBA" id="ARBA00022840"/>
    </source>
</evidence>
<comment type="caution">
    <text evidence="4">The sequence shown here is derived from an EMBL/GenBank/DDBJ whole genome shotgun (WGS) entry which is preliminary data.</text>
</comment>
<dbReference type="SUPFAM" id="SSF53067">
    <property type="entry name" value="Actin-like ATPase domain"/>
    <property type="match status" value="2"/>
</dbReference>
<name>A0A5N6PRP3_9ASTR</name>
<protein>
    <recommendedName>
        <fullName evidence="6">Heat shock protein 70</fullName>
    </recommendedName>
</protein>
<dbReference type="Gene3D" id="2.60.34.10">
    <property type="entry name" value="Substrate Binding Domain Of DNAk, Chain A, domain 1"/>
    <property type="match status" value="1"/>
</dbReference>
<evidence type="ECO:0000256" key="1">
    <source>
        <dbReference type="ARBA" id="ARBA00007381"/>
    </source>
</evidence>
<dbReference type="Proteomes" id="UP000326396">
    <property type="component" value="Linkage Group LG11"/>
</dbReference>
<comment type="similarity">
    <text evidence="1">Belongs to the heat shock protein 70 family.</text>
</comment>
<dbReference type="GO" id="GO:0005524">
    <property type="term" value="F:ATP binding"/>
    <property type="evidence" value="ECO:0007669"/>
    <property type="project" value="UniProtKB-KW"/>
</dbReference>
<dbReference type="EMBL" id="SZYD01000003">
    <property type="protein sequence ID" value="KAD6796603.1"/>
    <property type="molecule type" value="Genomic_DNA"/>
</dbReference>
<organism evidence="4 5">
    <name type="scientific">Mikania micrantha</name>
    <name type="common">bitter vine</name>
    <dbReference type="NCBI Taxonomy" id="192012"/>
    <lineage>
        <taxon>Eukaryota</taxon>
        <taxon>Viridiplantae</taxon>
        <taxon>Streptophyta</taxon>
        <taxon>Embryophyta</taxon>
        <taxon>Tracheophyta</taxon>
        <taxon>Spermatophyta</taxon>
        <taxon>Magnoliopsida</taxon>
        <taxon>eudicotyledons</taxon>
        <taxon>Gunneridae</taxon>
        <taxon>Pentapetalae</taxon>
        <taxon>asterids</taxon>
        <taxon>campanulids</taxon>
        <taxon>Asterales</taxon>
        <taxon>Asteraceae</taxon>
        <taxon>Asteroideae</taxon>
        <taxon>Heliantheae alliance</taxon>
        <taxon>Eupatorieae</taxon>
        <taxon>Mikania</taxon>
    </lineage>
</organism>